<proteinExistence type="predicted"/>
<organism evidence="1 2">
    <name type="scientific">Candidatus Gottesmanbacteria bacterium RBG_16_38_7b</name>
    <dbReference type="NCBI Taxonomy" id="1798372"/>
    <lineage>
        <taxon>Bacteria</taxon>
        <taxon>Candidatus Gottesmaniibacteriota</taxon>
    </lineage>
</organism>
<dbReference type="Gene3D" id="3.30.2310.20">
    <property type="entry name" value="RelE-like"/>
    <property type="match status" value="1"/>
</dbReference>
<dbReference type="EMBL" id="MFJB01000071">
    <property type="protein sequence ID" value="OGF99033.1"/>
    <property type="molecule type" value="Genomic_DNA"/>
</dbReference>
<dbReference type="InterPro" id="IPR031552">
    <property type="entry name" value="ParE-like_toxin"/>
</dbReference>
<evidence type="ECO:0008006" key="3">
    <source>
        <dbReference type="Google" id="ProtNLM"/>
    </source>
</evidence>
<sequence>MYSIQFTNASLRIFKKLPKDVQDQIKKRVVILKDNPLSGEQLKGVFHKFRSLHLSLNGVSYRVIYQVLPKVNTVIIFLADKRENIYKRLETQIS</sequence>
<accession>A0A1F5YFW7</accession>
<reference evidence="1 2" key="1">
    <citation type="journal article" date="2016" name="Nat. Commun.">
        <title>Thousands of microbial genomes shed light on interconnected biogeochemical processes in an aquifer system.</title>
        <authorList>
            <person name="Anantharaman K."/>
            <person name="Brown C.T."/>
            <person name="Hug L.A."/>
            <person name="Sharon I."/>
            <person name="Castelle C.J."/>
            <person name="Probst A.J."/>
            <person name="Thomas B.C."/>
            <person name="Singh A."/>
            <person name="Wilkins M.J."/>
            <person name="Karaoz U."/>
            <person name="Brodie E.L."/>
            <person name="Williams K.H."/>
            <person name="Hubbard S.S."/>
            <person name="Banfield J.F."/>
        </authorList>
    </citation>
    <scope>NUCLEOTIDE SEQUENCE [LARGE SCALE GENOMIC DNA]</scope>
</reference>
<gene>
    <name evidence="1" type="ORF">A2153_01705</name>
</gene>
<comment type="caution">
    <text evidence="1">The sequence shown here is derived from an EMBL/GenBank/DDBJ whole genome shotgun (WGS) entry which is preliminary data.</text>
</comment>
<evidence type="ECO:0000313" key="2">
    <source>
        <dbReference type="Proteomes" id="UP000177396"/>
    </source>
</evidence>
<dbReference type="SUPFAM" id="SSF143011">
    <property type="entry name" value="RelE-like"/>
    <property type="match status" value="1"/>
</dbReference>
<dbReference type="Proteomes" id="UP000177396">
    <property type="component" value="Unassembled WGS sequence"/>
</dbReference>
<protein>
    <recommendedName>
        <fullName evidence="3">Addiction module toxin RelE</fullName>
    </recommendedName>
</protein>
<dbReference type="AlphaFoldDB" id="A0A1F5YFW7"/>
<dbReference type="InterPro" id="IPR035093">
    <property type="entry name" value="RelE/ParE_toxin_dom_sf"/>
</dbReference>
<evidence type="ECO:0000313" key="1">
    <source>
        <dbReference type="EMBL" id="OGF99033.1"/>
    </source>
</evidence>
<name>A0A1F5YFW7_9BACT</name>
<dbReference type="Pfam" id="PF15781">
    <property type="entry name" value="ParE-like_toxin"/>
    <property type="match status" value="1"/>
</dbReference>